<evidence type="ECO:0000313" key="5">
    <source>
        <dbReference type="Proteomes" id="UP000326354"/>
    </source>
</evidence>
<protein>
    <recommendedName>
        <fullName evidence="3">FHA domain-containing protein</fullName>
    </recommendedName>
</protein>
<dbReference type="PANTHER" id="PTHR43019:SF23">
    <property type="entry name" value="PROTEASE DO-LIKE 5, CHLOROPLASTIC"/>
    <property type="match status" value="1"/>
</dbReference>
<dbReference type="Gene3D" id="2.60.200.20">
    <property type="match status" value="1"/>
</dbReference>
<dbReference type="RefSeq" id="WP_151968071.1">
    <property type="nucleotide sequence ID" value="NZ_AP019860.1"/>
</dbReference>
<dbReference type="KEGG" id="uam:UABAM_02243"/>
<dbReference type="AlphaFoldDB" id="A0A5S9F2W9"/>
<name>A0A5S9F2W9_UABAM</name>
<dbReference type="Proteomes" id="UP000326354">
    <property type="component" value="Chromosome"/>
</dbReference>
<dbReference type="Pfam" id="PF13365">
    <property type="entry name" value="Trypsin_2"/>
    <property type="match status" value="1"/>
</dbReference>
<sequence>MDEPQEDVIFDQKEQDEEQEQEQEQENSSEIEAGLQSSMELQGVVIAEFNLLSLDSPNAAPKTCEIITTKPYFLIGRSIQCDYRITYKDKYVAEEQASIAYSIEDESYVIRCLAKDNPLFIDGKKVGNDSKLQSGSVIKLGVAVNAPKIRFYIEGHEEVHKVHKRLSDIVDSLERDKEYTLGGDSKHDISISDPSISGMIARITVPAEGNHVVLNKDDNCSVVVSIDGSEVHKNENRILSYQKCLQVGSTFTLLHDVNKFHMPRIPQKCLMSDFIPSPERGNVYTIGKNDEATFHINDEHAPFLLAEIEVPLEGDYFSIRKIGGLDIPVVIDEKTIDADPRNGSRFGVNQILRIGDYWEIRNNHRSLPALKKSLGMKALMTGLITTVIIALVILGTVFVFKKYSSNLQRMINPPNTMQLYQKNIYYIATFDKNSKQSMASGTGFLIAQKDAQEKNIYYVVTCKHVIESWKFEKHRKKDGKIFDEKGVEIAEQHIALWPYNSQVLDPKKSTYLLQNSFNTFGNNTGIGSVKIHRMAEDEYEEVDDFLVHKKNSNGDLAILKISLSDKEKKQEYSEWRIIEETQINVGEEVIVLGYSLGGGRLLNKNGVAKPVVCEGKVSSESKAPDFVELDVNQTNGSSGGPIINKKGKIVGVVSFSDGKKNLVYGIHSKILEELMR</sequence>
<proteinExistence type="predicted"/>
<dbReference type="InterPro" id="IPR000253">
    <property type="entry name" value="FHA_dom"/>
</dbReference>
<feature type="transmembrane region" description="Helical" evidence="2">
    <location>
        <begin position="378"/>
        <end position="400"/>
    </location>
</feature>
<keyword evidence="2" id="KW-0812">Transmembrane</keyword>
<keyword evidence="2" id="KW-0472">Membrane</keyword>
<dbReference type="PANTHER" id="PTHR43019">
    <property type="entry name" value="SERINE ENDOPROTEASE DEGS"/>
    <property type="match status" value="1"/>
</dbReference>
<reference evidence="4 5" key="1">
    <citation type="submission" date="2019-08" db="EMBL/GenBank/DDBJ databases">
        <title>Complete genome sequence of Candidatus Uab amorphum.</title>
        <authorList>
            <person name="Shiratori T."/>
            <person name="Suzuki S."/>
            <person name="Kakizawa Y."/>
            <person name="Ishida K."/>
        </authorList>
    </citation>
    <scope>NUCLEOTIDE SEQUENCE [LARGE SCALE GENOMIC DNA]</scope>
    <source>
        <strain evidence="4 5">SRT547</strain>
    </source>
</reference>
<dbReference type="OrthoDB" id="265200at2"/>
<dbReference type="PROSITE" id="PS50006">
    <property type="entry name" value="FHA_DOMAIN"/>
    <property type="match status" value="1"/>
</dbReference>
<dbReference type="InterPro" id="IPR043504">
    <property type="entry name" value="Peptidase_S1_PA_chymotrypsin"/>
</dbReference>
<organism evidence="4 5">
    <name type="scientific">Uabimicrobium amorphum</name>
    <dbReference type="NCBI Taxonomy" id="2596890"/>
    <lineage>
        <taxon>Bacteria</taxon>
        <taxon>Pseudomonadati</taxon>
        <taxon>Planctomycetota</taxon>
        <taxon>Candidatus Uabimicrobiia</taxon>
        <taxon>Candidatus Uabimicrobiales</taxon>
        <taxon>Candidatus Uabimicrobiaceae</taxon>
        <taxon>Candidatus Uabimicrobium</taxon>
    </lineage>
</organism>
<dbReference type="InterPro" id="IPR009003">
    <property type="entry name" value="Peptidase_S1_PA"/>
</dbReference>
<evidence type="ECO:0000256" key="1">
    <source>
        <dbReference type="SAM" id="MobiDB-lite"/>
    </source>
</evidence>
<dbReference type="EMBL" id="AP019860">
    <property type="protein sequence ID" value="BBM83888.1"/>
    <property type="molecule type" value="Genomic_DNA"/>
</dbReference>
<dbReference type="InterPro" id="IPR008984">
    <property type="entry name" value="SMAD_FHA_dom_sf"/>
</dbReference>
<keyword evidence="5" id="KW-1185">Reference proteome</keyword>
<feature type="compositionally biased region" description="Acidic residues" evidence="1">
    <location>
        <begin position="1"/>
        <end position="29"/>
    </location>
</feature>
<accession>A0A5S9F2W9</accession>
<dbReference type="SUPFAM" id="SSF50494">
    <property type="entry name" value="Trypsin-like serine proteases"/>
    <property type="match status" value="1"/>
</dbReference>
<dbReference type="Pfam" id="PF00498">
    <property type="entry name" value="FHA"/>
    <property type="match status" value="1"/>
</dbReference>
<gene>
    <name evidence="4" type="ORF">UABAM_02243</name>
</gene>
<evidence type="ECO:0000256" key="2">
    <source>
        <dbReference type="SAM" id="Phobius"/>
    </source>
</evidence>
<feature type="domain" description="FHA" evidence="3">
    <location>
        <begin position="73"/>
        <end position="126"/>
    </location>
</feature>
<dbReference type="CDD" id="cd00060">
    <property type="entry name" value="FHA"/>
    <property type="match status" value="1"/>
</dbReference>
<dbReference type="SUPFAM" id="SSF49879">
    <property type="entry name" value="SMAD/FHA domain"/>
    <property type="match status" value="2"/>
</dbReference>
<evidence type="ECO:0000313" key="4">
    <source>
        <dbReference type="EMBL" id="BBM83888.1"/>
    </source>
</evidence>
<dbReference type="Gene3D" id="2.40.10.10">
    <property type="entry name" value="Trypsin-like serine proteases"/>
    <property type="match status" value="2"/>
</dbReference>
<evidence type="ECO:0000259" key="3">
    <source>
        <dbReference type="PROSITE" id="PS50006"/>
    </source>
</evidence>
<feature type="region of interest" description="Disordered" evidence="1">
    <location>
        <begin position="1"/>
        <end position="31"/>
    </location>
</feature>
<keyword evidence="2" id="KW-1133">Transmembrane helix</keyword>